<feature type="domain" description="NAD-dependent epimerase/dehydratase" evidence="1">
    <location>
        <begin position="3"/>
        <end position="78"/>
    </location>
</feature>
<dbReference type="InterPro" id="IPR001509">
    <property type="entry name" value="Epimerase_deHydtase"/>
</dbReference>
<dbReference type="STRING" id="1817867.A3F83_12230"/>
<comment type="caution">
    <text evidence="2">The sequence shown here is derived from an EMBL/GenBank/DDBJ whole genome shotgun (WGS) entry which is preliminary data.</text>
</comment>
<evidence type="ECO:0000313" key="2">
    <source>
        <dbReference type="EMBL" id="OGG03037.1"/>
    </source>
</evidence>
<dbReference type="InterPro" id="IPR036291">
    <property type="entry name" value="NAD(P)-bd_dom_sf"/>
</dbReference>
<feature type="domain" description="NAD-dependent epimerase/dehydratase" evidence="1">
    <location>
        <begin position="96"/>
        <end position="226"/>
    </location>
</feature>
<protein>
    <submittedName>
        <fullName evidence="2">Epimerase</fullName>
    </submittedName>
</protein>
<dbReference type="Pfam" id="PF01370">
    <property type="entry name" value="Epimerase"/>
    <property type="match status" value="2"/>
</dbReference>
<proteinExistence type="predicted"/>
<dbReference type="Proteomes" id="UP000179129">
    <property type="component" value="Unassembled WGS sequence"/>
</dbReference>
<name>A0A1F5YSU0_9BACT</name>
<dbReference type="SUPFAM" id="SSF51735">
    <property type="entry name" value="NAD(P)-binding Rossmann-fold domains"/>
    <property type="match status" value="1"/>
</dbReference>
<dbReference type="InterPro" id="IPR050177">
    <property type="entry name" value="Lipid_A_modif_metabolic_enz"/>
</dbReference>
<evidence type="ECO:0000259" key="1">
    <source>
        <dbReference type="Pfam" id="PF01370"/>
    </source>
</evidence>
<gene>
    <name evidence="2" type="ORF">A3F83_12230</name>
</gene>
<evidence type="ECO:0000313" key="3">
    <source>
        <dbReference type="Proteomes" id="UP000179129"/>
    </source>
</evidence>
<accession>A0A1F5YSU0</accession>
<dbReference type="EMBL" id="MFIX01000162">
    <property type="protein sequence ID" value="OGG03037.1"/>
    <property type="molecule type" value="Genomic_DNA"/>
</dbReference>
<dbReference type="Gene3D" id="3.40.50.720">
    <property type="entry name" value="NAD(P)-binding Rossmann-like Domain"/>
    <property type="match status" value="1"/>
</dbReference>
<dbReference type="PANTHER" id="PTHR43245">
    <property type="entry name" value="BIFUNCTIONAL POLYMYXIN RESISTANCE PROTEIN ARNA"/>
    <property type="match status" value="1"/>
</dbReference>
<dbReference type="AlphaFoldDB" id="A0A1F5YSU0"/>
<organism evidence="2 3">
    <name type="scientific">Candidatus Glassbacteria bacterium RIFCSPLOWO2_12_FULL_58_11</name>
    <dbReference type="NCBI Taxonomy" id="1817867"/>
    <lineage>
        <taxon>Bacteria</taxon>
        <taxon>Candidatus Glassiibacteriota</taxon>
    </lineage>
</organism>
<reference evidence="2 3" key="1">
    <citation type="journal article" date="2016" name="Nat. Commun.">
        <title>Thousands of microbial genomes shed light on interconnected biogeochemical processes in an aquifer system.</title>
        <authorList>
            <person name="Anantharaman K."/>
            <person name="Brown C.T."/>
            <person name="Hug L.A."/>
            <person name="Sharon I."/>
            <person name="Castelle C.J."/>
            <person name="Probst A.J."/>
            <person name="Thomas B.C."/>
            <person name="Singh A."/>
            <person name="Wilkins M.J."/>
            <person name="Karaoz U."/>
            <person name="Brodie E.L."/>
            <person name="Williams K.H."/>
            <person name="Hubbard S.S."/>
            <person name="Banfield J.F."/>
        </authorList>
    </citation>
    <scope>NUCLEOTIDE SEQUENCE [LARGE SCALE GENOMIC DNA]</scope>
</reference>
<sequence>MRVVVIGATGHIGTYLVPRLLKLGHEVVAVSRGNREPYQGFEQWKGVELLHLDRVAEEKKGAFGKAIAALEPEAVIDLLLFHPSSLPQILDSLSGRIKHYLYCGTMWIYGPTEKAPTTEEEPRRAEDDYGQEKAEIEARLLEEARRGKFPATALHPGHIVGPGWPPIVPAGNLNLEIFEKLGRGEEVCLPDHGLATLHHVHADDVAQAFGLALEKPAAAIGENFNVVSPQALTLRGFCREVAAWFGAEASLSYLDWNQWKETVSEYEAEVTWEHIRNCPCGSIEKARRLLGYNPRYSSLEAVHESLDWLIRQGKVRLPSLTRV</sequence>